<dbReference type="Proteomes" id="UP000298061">
    <property type="component" value="Unassembled WGS sequence"/>
</dbReference>
<gene>
    <name evidence="2" type="ORF">EWM64_g6469</name>
</gene>
<keyword evidence="1" id="KW-0812">Transmembrane</keyword>
<evidence type="ECO:0000313" key="2">
    <source>
        <dbReference type="EMBL" id="TFY77542.1"/>
    </source>
</evidence>
<evidence type="ECO:0000313" key="3">
    <source>
        <dbReference type="Proteomes" id="UP000298061"/>
    </source>
</evidence>
<reference evidence="2 3" key="1">
    <citation type="submission" date="2019-02" db="EMBL/GenBank/DDBJ databases">
        <title>Genome sequencing of the rare red list fungi Hericium alpestre (H. flagellum).</title>
        <authorList>
            <person name="Buettner E."/>
            <person name="Kellner H."/>
        </authorList>
    </citation>
    <scope>NUCLEOTIDE SEQUENCE [LARGE SCALE GENOMIC DNA]</scope>
    <source>
        <strain evidence="2 3">DSM 108284</strain>
    </source>
</reference>
<name>A0A4Y9ZRY3_9AGAM</name>
<dbReference type="AlphaFoldDB" id="A0A4Y9ZRY3"/>
<accession>A0A4Y9ZRY3</accession>
<keyword evidence="1" id="KW-0472">Membrane</keyword>
<proteinExistence type="predicted"/>
<feature type="transmembrane region" description="Helical" evidence="1">
    <location>
        <begin position="28"/>
        <end position="52"/>
    </location>
</feature>
<dbReference type="EMBL" id="SFCI01000884">
    <property type="protein sequence ID" value="TFY77542.1"/>
    <property type="molecule type" value="Genomic_DNA"/>
</dbReference>
<keyword evidence="3" id="KW-1185">Reference proteome</keyword>
<organism evidence="2 3">
    <name type="scientific">Hericium alpestre</name>
    <dbReference type="NCBI Taxonomy" id="135208"/>
    <lineage>
        <taxon>Eukaryota</taxon>
        <taxon>Fungi</taxon>
        <taxon>Dikarya</taxon>
        <taxon>Basidiomycota</taxon>
        <taxon>Agaricomycotina</taxon>
        <taxon>Agaricomycetes</taxon>
        <taxon>Russulales</taxon>
        <taxon>Hericiaceae</taxon>
        <taxon>Hericium</taxon>
    </lineage>
</organism>
<protein>
    <submittedName>
        <fullName evidence="2">Uncharacterized protein</fullName>
    </submittedName>
</protein>
<keyword evidence="1" id="KW-1133">Transmembrane helix</keyword>
<comment type="caution">
    <text evidence="2">The sequence shown here is derived from an EMBL/GenBank/DDBJ whole genome shotgun (WGS) entry which is preliminary data.</text>
</comment>
<evidence type="ECO:0000256" key="1">
    <source>
        <dbReference type="SAM" id="Phobius"/>
    </source>
</evidence>
<sequence>MRILSLSSTTTFSRLSSALHTFFLNLRIIHFRFFYVLEFIFTFLSVTVFICCN</sequence>